<dbReference type="PROSITE" id="PS50830">
    <property type="entry name" value="TNASE_3"/>
    <property type="match status" value="1"/>
</dbReference>
<name>A0A8S9RPL6_BRACR</name>
<evidence type="ECO:0000313" key="5">
    <source>
        <dbReference type="Proteomes" id="UP000712600"/>
    </source>
</evidence>
<dbReference type="InterPro" id="IPR038595">
    <property type="entry name" value="LOR_sf"/>
</dbReference>
<evidence type="ECO:0000256" key="2">
    <source>
        <dbReference type="SAM" id="Phobius"/>
    </source>
</evidence>
<keyword evidence="2" id="KW-0812">Transmembrane</keyword>
<dbReference type="PANTHER" id="PTHR12302:SF24">
    <property type="entry name" value="STAPHYLOCOCCAL-LIKE NUCLEASE CAN1"/>
    <property type="match status" value="1"/>
</dbReference>
<dbReference type="InterPro" id="IPR025659">
    <property type="entry name" value="Tubby-like_C"/>
</dbReference>
<evidence type="ECO:0000313" key="4">
    <source>
        <dbReference type="EMBL" id="KAF3574571.1"/>
    </source>
</evidence>
<comment type="caution">
    <text evidence="4">The sequence shown here is derived from an EMBL/GenBank/DDBJ whole genome shotgun (WGS) entry which is preliminary data.</text>
</comment>
<dbReference type="PANTHER" id="PTHR12302">
    <property type="entry name" value="EBNA2 BINDING PROTEIN P100"/>
    <property type="match status" value="1"/>
</dbReference>
<dbReference type="InterPro" id="IPR035437">
    <property type="entry name" value="SNase_OB-fold_sf"/>
</dbReference>
<dbReference type="SUPFAM" id="SSF50199">
    <property type="entry name" value="Staphylococcal nuclease"/>
    <property type="match status" value="1"/>
</dbReference>
<dbReference type="EMBL" id="QGKX02000095">
    <property type="protein sequence ID" value="KAF3574571.1"/>
    <property type="molecule type" value="Genomic_DNA"/>
</dbReference>
<reference evidence="4" key="1">
    <citation type="submission" date="2019-12" db="EMBL/GenBank/DDBJ databases">
        <title>Genome sequencing and annotation of Brassica cretica.</title>
        <authorList>
            <person name="Studholme D.J."/>
            <person name="Sarris P."/>
        </authorList>
    </citation>
    <scope>NUCLEOTIDE SEQUENCE</scope>
    <source>
        <strain evidence="4">PFS-109/04</strain>
        <tissue evidence="4">Leaf</tissue>
    </source>
</reference>
<dbReference type="SMART" id="SM00318">
    <property type="entry name" value="SNc"/>
    <property type="match status" value="1"/>
</dbReference>
<dbReference type="Proteomes" id="UP000712600">
    <property type="component" value="Unassembled WGS sequence"/>
</dbReference>
<dbReference type="Pfam" id="PF00565">
    <property type="entry name" value="SNase"/>
    <property type="match status" value="1"/>
</dbReference>
<evidence type="ECO:0000256" key="1">
    <source>
        <dbReference type="ARBA" id="ARBA00005437"/>
    </source>
</evidence>
<evidence type="ECO:0000259" key="3">
    <source>
        <dbReference type="PROSITE" id="PS50830"/>
    </source>
</evidence>
<dbReference type="Gene3D" id="2.40.50.90">
    <property type="match status" value="1"/>
</dbReference>
<dbReference type="InterPro" id="IPR016071">
    <property type="entry name" value="Staphylococal_nuclease_OB-fold"/>
</dbReference>
<dbReference type="SUPFAM" id="SSF54518">
    <property type="entry name" value="Tubby C-terminal domain-like"/>
    <property type="match status" value="1"/>
</dbReference>
<dbReference type="Pfam" id="PF04525">
    <property type="entry name" value="LOR"/>
    <property type="match status" value="1"/>
</dbReference>
<sequence length="355" mass="40752">MPKNKKTGWQVGDPAISVVSDQICNPYPMDLVVKRKVQNFSKDHYQVFDPSGNLLLQIDGQAFGFNRKRVMRDPAGFTILTVRQKGNTLKNKLEVHGGESKEKEDLLFTAQQSLTVSLKTSLVVFLAKNNNVKKGTLVIFMLLVCVHSPTVYLANVFQYMIVSGDQPGKAYLKVADCHWLKFHVNDYIVVHLQPESKHDAANAYAEAAKCYKKLNLGEIERMSSRYILRDRKVSTWLPDTTRGIDEPESKMPFGKESHDELLKMVEGKSLKVLVYTENRYGRCVGDTYCNGKFVQEVMLKKGLAWHYLAYDKRPELAKARFYQWENEAKQKRIGLWAAKNPEKPWEWRKNKRGGN</sequence>
<keyword evidence="2" id="KW-1133">Transmembrane helix</keyword>
<dbReference type="AlphaFoldDB" id="A0A8S9RPL6"/>
<dbReference type="InterPro" id="IPR007612">
    <property type="entry name" value="LOR"/>
</dbReference>
<dbReference type="Gene3D" id="2.40.160.200">
    <property type="entry name" value="LURP1-related"/>
    <property type="match status" value="1"/>
</dbReference>
<dbReference type="GO" id="GO:0005737">
    <property type="term" value="C:cytoplasm"/>
    <property type="evidence" value="ECO:0007669"/>
    <property type="project" value="TreeGrafter"/>
</dbReference>
<organism evidence="4 5">
    <name type="scientific">Brassica cretica</name>
    <name type="common">Mustard</name>
    <dbReference type="NCBI Taxonomy" id="69181"/>
    <lineage>
        <taxon>Eukaryota</taxon>
        <taxon>Viridiplantae</taxon>
        <taxon>Streptophyta</taxon>
        <taxon>Embryophyta</taxon>
        <taxon>Tracheophyta</taxon>
        <taxon>Spermatophyta</taxon>
        <taxon>Magnoliopsida</taxon>
        <taxon>eudicotyledons</taxon>
        <taxon>Gunneridae</taxon>
        <taxon>Pentapetalae</taxon>
        <taxon>rosids</taxon>
        <taxon>malvids</taxon>
        <taxon>Brassicales</taxon>
        <taxon>Brassicaceae</taxon>
        <taxon>Brassiceae</taxon>
        <taxon>Brassica</taxon>
    </lineage>
</organism>
<comment type="similarity">
    <text evidence="1">Belongs to the LOR family.</text>
</comment>
<proteinExistence type="inferred from homology"/>
<accession>A0A8S9RPL6</accession>
<keyword evidence="2" id="KW-0472">Membrane</keyword>
<protein>
    <recommendedName>
        <fullName evidence="3">TNase-like domain-containing protein</fullName>
    </recommendedName>
</protein>
<feature type="transmembrane region" description="Helical" evidence="2">
    <location>
        <begin position="137"/>
        <end position="161"/>
    </location>
</feature>
<feature type="domain" description="TNase-like" evidence="3">
    <location>
        <begin position="243"/>
        <end position="338"/>
    </location>
</feature>
<gene>
    <name evidence="4" type="ORF">F2Q69_00061953</name>
</gene>